<dbReference type="SUPFAM" id="SSF46955">
    <property type="entry name" value="Putative DNA-binding domain"/>
    <property type="match status" value="1"/>
</dbReference>
<organism evidence="2 3">
    <name type="scientific">Bacillus benzoevorans</name>
    <dbReference type="NCBI Taxonomy" id="1456"/>
    <lineage>
        <taxon>Bacteria</taxon>
        <taxon>Bacillati</taxon>
        <taxon>Bacillota</taxon>
        <taxon>Bacilli</taxon>
        <taxon>Bacillales</taxon>
        <taxon>Bacillaceae</taxon>
        <taxon>Bacillus</taxon>
    </lineage>
</organism>
<sequence>MRDLLTVREVAERLQKSEETVKRWLRSGKFPNAYKKTDKQGWQIPQQDLQALLIPSSKPSVKEKQIKNNQSSPPLQNEDTKELVLLAYQAVTMTSPTQTMINILSHIGIKRTLEILLIMQQSPNKVKNPEGFIKKAISKGWTPTTIPIKKERSIARIQQNKHTENRSTLPFYNWLEED</sequence>
<protein>
    <recommendedName>
        <fullName evidence="1">Helix-turn-helix domain-containing protein</fullName>
    </recommendedName>
</protein>
<dbReference type="RefSeq" id="WP_184530476.1">
    <property type="nucleotide sequence ID" value="NZ_JACHGK010000042.1"/>
</dbReference>
<dbReference type="Pfam" id="PF12728">
    <property type="entry name" value="HTH_17"/>
    <property type="match status" value="1"/>
</dbReference>
<keyword evidence="3" id="KW-1185">Reference proteome</keyword>
<dbReference type="InterPro" id="IPR041657">
    <property type="entry name" value="HTH_17"/>
</dbReference>
<dbReference type="InterPro" id="IPR009061">
    <property type="entry name" value="DNA-bd_dom_put_sf"/>
</dbReference>
<evidence type="ECO:0000259" key="1">
    <source>
        <dbReference type="Pfam" id="PF12728"/>
    </source>
</evidence>
<proteinExistence type="predicted"/>
<dbReference type="Proteomes" id="UP000531594">
    <property type="component" value="Unassembled WGS sequence"/>
</dbReference>
<accession>A0A7X0HW69</accession>
<dbReference type="AlphaFoldDB" id="A0A7X0HW69"/>
<gene>
    <name evidence="2" type="ORF">HNR53_004738</name>
</gene>
<evidence type="ECO:0000313" key="2">
    <source>
        <dbReference type="EMBL" id="MBB6448012.1"/>
    </source>
</evidence>
<name>A0A7X0HW69_9BACI</name>
<comment type="caution">
    <text evidence="2">The sequence shown here is derived from an EMBL/GenBank/DDBJ whole genome shotgun (WGS) entry which is preliminary data.</text>
</comment>
<evidence type="ECO:0000313" key="3">
    <source>
        <dbReference type="Proteomes" id="UP000531594"/>
    </source>
</evidence>
<dbReference type="EMBL" id="JACHGK010000042">
    <property type="protein sequence ID" value="MBB6448012.1"/>
    <property type="molecule type" value="Genomic_DNA"/>
</dbReference>
<reference evidence="2 3" key="1">
    <citation type="submission" date="2020-08" db="EMBL/GenBank/DDBJ databases">
        <title>Genomic Encyclopedia of Type Strains, Phase IV (KMG-IV): sequencing the most valuable type-strain genomes for metagenomic binning, comparative biology and taxonomic classification.</title>
        <authorList>
            <person name="Goeker M."/>
        </authorList>
    </citation>
    <scope>NUCLEOTIDE SEQUENCE [LARGE SCALE GENOMIC DNA]</scope>
    <source>
        <strain evidence="2 3">DSM 5391</strain>
    </source>
</reference>
<feature type="domain" description="Helix-turn-helix" evidence="1">
    <location>
        <begin position="4"/>
        <end position="53"/>
    </location>
</feature>